<dbReference type="STRING" id="1573173.A0A161VRE3"/>
<protein>
    <submittedName>
        <fullName evidence="2">Ankyrin repeat protein</fullName>
    </submittedName>
</protein>
<dbReference type="AlphaFoldDB" id="A0A161VRE3"/>
<organism evidence="2 3">
    <name type="scientific">Colletotrichum incanum</name>
    <name type="common">Soybean anthracnose fungus</name>
    <dbReference type="NCBI Taxonomy" id="1573173"/>
    <lineage>
        <taxon>Eukaryota</taxon>
        <taxon>Fungi</taxon>
        <taxon>Dikarya</taxon>
        <taxon>Ascomycota</taxon>
        <taxon>Pezizomycotina</taxon>
        <taxon>Sordariomycetes</taxon>
        <taxon>Hypocreomycetidae</taxon>
        <taxon>Glomerellales</taxon>
        <taxon>Glomerellaceae</taxon>
        <taxon>Colletotrichum</taxon>
        <taxon>Colletotrichum spaethianum species complex</taxon>
    </lineage>
</organism>
<reference evidence="2 3" key="1">
    <citation type="submission" date="2015-06" db="EMBL/GenBank/DDBJ databases">
        <title>Survival trade-offs in plant roots during colonization by closely related pathogenic and mutualistic fungi.</title>
        <authorList>
            <person name="Hacquard S."/>
            <person name="Kracher B."/>
            <person name="Hiruma K."/>
            <person name="Weinman A."/>
            <person name="Muench P."/>
            <person name="Garrido Oter R."/>
            <person name="Ver Loren van Themaat E."/>
            <person name="Dallerey J.-F."/>
            <person name="Damm U."/>
            <person name="Henrissat B."/>
            <person name="Lespinet O."/>
            <person name="Thon M."/>
            <person name="Kemen E."/>
            <person name="McHardy A.C."/>
            <person name="Schulze-Lefert P."/>
            <person name="O'Connell R.J."/>
        </authorList>
    </citation>
    <scope>NUCLEOTIDE SEQUENCE [LARGE SCALE GENOMIC DNA]</scope>
    <source>
        <strain evidence="2 3">MAFF 238704</strain>
    </source>
</reference>
<comment type="caution">
    <text evidence="2">The sequence shown here is derived from an EMBL/GenBank/DDBJ whole genome shotgun (WGS) entry which is preliminary data.</text>
</comment>
<keyword evidence="3" id="KW-1185">Reference proteome</keyword>
<dbReference type="EMBL" id="LFIW01002023">
    <property type="protein sequence ID" value="KZL79784.1"/>
    <property type="molecule type" value="Genomic_DNA"/>
</dbReference>
<feature type="non-terminal residue" evidence="2">
    <location>
        <position position="293"/>
    </location>
</feature>
<dbReference type="Pfam" id="PF24809">
    <property type="entry name" value="DUF7708"/>
    <property type="match status" value="1"/>
</dbReference>
<name>A0A161VRE3_COLIC</name>
<accession>A0A161VRE3</accession>
<dbReference type="Proteomes" id="UP000076584">
    <property type="component" value="Unassembled WGS sequence"/>
</dbReference>
<evidence type="ECO:0000313" key="3">
    <source>
        <dbReference type="Proteomes" id="UP000076584"/>
    </source>
</evidence>
<dbReference type="InterPro" id="IPR056125">
    <property type="entry name" value="DUF7708"/>
</dbReference>
<evidence type="ECO:0000259" key="1">
    <source>
        <dbReference type="Pfam" id="PF24809"/>
    </source>
</evidence>
<sequence length="293" mass="32946">MSDHALPLQSNEGLSATDAPVVVSSLDSCANDVVPAPVGLWELAFQSLSAKDRNLMVKIGDEENARLKSGLSIKFVPQLDQLIELTRKKQQVCDKNAWKVRLPGQQEIILRDVAEKIIKWLDTFKAVADVAIQFDPIAAALPWAAVRFFIQTAVQAKTTMHHLLTVVEHITRVASRCQLYEILYLQGGLQRHGAEDLQQSLVDLYRALFRMIAHSYNLLCQGTIKRAFHTVIKPQETSEMMEEVRVCEFTVRDMVAACEAAQITDIEDTSNDLHKILKRLESPIFRVDIQVGE</sequence>
<evidence type="ECO:0000313" key="2">
    <source>
        <dbReference type="EMBL" id="KZL79784.1"/>
    </source>
</evidence>
<proteinExistence type="predicted"/>
<feature type="domain" description="DUF7708" evidence="1">
    <location>
        <begin position="116"/>
        <end position="262"/>
    </location>
</feature>
<gene>
    <name evidence="2" type="ORF">CI238_02046</name>
</gene>